<evidence type="ECO:0000313" key="3">
    <source>
        <dbReference type="Proteomes" id="UP000315226"/>
    </source>
</evidence>
<dbReference type="AlphaFoldDB" id="A0A4Y3RSM2"/>
<keyword evidence="1" id="KW-0472">Membrane</keyword>
<comment type="caution">
    <text evidence="2">The sequence shown here is derived from an EMBL/GenBank/DDBJ whole genome shotgun (WGS) entry which is preliminary data.</text>
</comment>
<organism evidence="2 3">
    <name type="scientific">Streptomyces gardneri</name>
    <dbReference type="NCBI Taxonomy" id="66892"/>
    <lineage>
        <taxon>Bacteria</taxon>
        <taxon>Bacillati</taxon>
        <taxon>Actinomycetota</taxon>
        <taxon>Actinomycetes</taxon>
        <taxon>Kitasatosporales</taxon>
        <taxon>Streptomycetaceae</taxon>
        <taxon>Streptomyces</taxon>
    </lineage>
</organism>
<evidence type="ECO:0000256" key="1">
    <source>
        <dbReference type="SAM" id="Phobius"/>
    </source>
</evidence>
<sequence length="81" mass="8489">MRAGEDRAVRAEHDRADRYVTGGRGRVGLGESEPHGGPPGIPYGIGSVIAYGITHAIVIAYGFGFGFGCGRRIGCGYGVRH</sequence>
<keyword evidence="3" id="KW-1185">Reference proteome</keyword>
<reference evidence="2 3" key="1">
    <citation type="submission" date="2019-06" db="EMBL/GenBank/DDBJ databases">
        <title>Whole genome shotgun sequence of Streptomyces gardneri NBRC 12865.</title>
        <authorList>
            <person name="Hosoyama A."/>
            <person name="Uohara A."/>
            <person name="Ohji S."/>
            <person name="Ichikawa N."/>
        </authorList>
    </citation>
    <scope>NUCLEOTIDE SEQUENCE [LARGE SCALE GENOMIC DNA]</scope>
    <source>
        <strain evidence="2 3">NBRC 12865</strain>
    </source>
</reference>
<keyword evidence="1" id="KW-0812">Transmembrane</keyword>
<dbReference type="EMBL" id="BJMN01000036">
    <property type="protein sequence ID" value="GEB59827.1"/>
    <property type="molecule type" value="Genomic_DNA"/>
</dbReference>
<gene>
    <name evidence="2" type="ORF">SGA01_54320</name>
</gene>
<dbReference type="Proteomes" id="UP000315226">
    <property type="component" value="Unassembled WGS sequence"/>
</dbReference>
<protein>
    <submittedName>
        <fullName evidence="2">Uncharacterized protein</fullName>
    </submittedName>
</protein>
<evidence type="ECO:0000313" key="2">
    <source>
        <dbReference type="EMBL" id="GEB59827.1"/>
    </source>
</evidence>
<accession>A0A4Y3RSM2</accession>
<name>A0A4Y3RSM2_9ACTN</name>
<keyword evidence="1" id="KW-1133">Transmembrane helix</keyword>
<proteinExistence type="predicted"/>
<feature type="transmembrane region" description="Helical" evidence="1">
    <location>
        <begin position="41"/>
        <end position="63"/>
    </location>
</feature>